<feature type="region of interest" description="Disordered" evidence="1">
    <location>
        <begin position="345"/>
        <end position="459"/>
    </location>
</feature>
<protein>
    <submittedName>
        <fullName evidence="2">Uncharacterized protein</fullName>
    </submittedName>
</protein>
<feature type="compositionally biased region" description="Low complexity" evidence="1">
    <location>
        <begin position="262"/>
        <end position="276"/>
    </location>
</feature>
<name>A0A9W7SHN3_9PEZI</name>
<feature type="compositionally biased region" description="Basic and acidic residues" evidence="1">
    <location>
        <begin position="284"/>
        <end position="293"/>
    </location>
</feature>
<feature type="compositionally biased region" description="Basic and acidic residues" evidence="1">
    <location>
        <begin position="367"/>
        <end position="381"/>
    </location>
</feature>
<sequence>MARTRAQTRGSHSTTSSNAAIDDELLIRQFGKTSGKKLLSFGNLLLRPDQIHDLAVFCANETVSAHSLPTPEQLVRLLRLLDLDTTNLKLWQILAEKIVKRIGREITSKALWPALRETQDAVTGQWNIQFGNWCAGWRFYNDEAWRAADGPGKVLNELPWRYSCPPAGVAGPWTVLRQRRGDEWLASFSEKGSSGITNVDECVGGGLLEKKRILRIDGRGGDTEYQSDSSSGCAPSVGDRDTARLVSNKDVLARIQDFRVSRAGRATSKSSSSSNRSDNEGNEGSEHGSEDCKVSGLSEDPAGSGDSTSHGGFSTSGSDDSGSGGSEASSDNENEAVILNNDETEDFGSDVENNEHDLDNIDANFDGDDRSSSSTTRRDSDSSLWTLQQREVSTQPSTPPALDGIFGSSATVRNEVSKTTPNRRRKLIISSIRESLRRTDPPSGVNSGTESQQQEAGTSIAMNDKQRVVITAEFRAVLNAAASMTTMSAEQMNPYAVEGQSTRLTRLTPKVKVVGASSREARPFAESFDQFR</sequence>
<feature type="region of interest" description="Disordered" evidence="1">
    <location>
        <begin position="262"/>
        <end position="332"/>
    </location>
</feature>
<keyword evidence="3" id="KW-1185">Reference proteome</keyword>
<proteinExistence type="predicted"/>
<accession>A0A9W7SHN3</accession>
<feature type="compositionally biased region" description="Polar residues" evidence="1">
    <location>
        <begin position="408"/>
        <end position="420"/>
    </location>
</feature>
<reference evidence="2 3" key="1">
    <citation type="journal article" date="2018" name="IMA Fungus">
        <title>IMA Genome-F 10: Nine draft genome sequences of Claviceps purpurea s.lat., including C. arundinis, C. humidiphila, and C. cf. spartinae, pseudomolecules for the pitch canker pathogen Fusarium circinatum, draft genome of Davidsoniella eucalypti, Grosmannia galeiformis, Quambalaria eucalypti, and Teratosphaeria destructans.</title>
        <authorList>
            <person name="Wingfield B.D."/>
            <person name="Liu M."/>
            <person name="Nguyen H.D."/>
            <person name="Lane F.A."/>
            <person name="Morgan S.W."/>
            <person name="De Vos L."/>
            <person name="Wilken P.M."/>
            <person name="Duong T.A."/>
            <person name="Aylward J."/>
            <person name="Coetzee M.P."/>
            <person name="Dadej K."/>
            <person name="De Beer Z.W."/>
            <person name="Findlay W."/>
            <person name="Havenga M."/>
            <person name="Kolarik M."/>
            <person name="Menzies J.G."/>
            <person name="Naidoo K."/>
            <person name="Pochopski O."/>
            <person name="Shoukouhi P."/>
            <person name="Santana Q.C."/>
            <person name="Seifert K.A."/>
            <person name="Soal N."/>
            <person name="Steenkamp E.T."/>
            <person name="Tatham C.T."/>
            <person name="van der Nest M.A."/>
            <person name="Wingfield M.J."/>
        </authorList>
    </citation>
    <scope>NUCLEOTIDE SEQUENCE [LARGE SCALE GENOMIC DNA]</scope>
    <source>
        <strain evidence="2">CMW44962</strain>
    </source>
</reference>
<dbReference type="EMBL" id="RIBY02002611">
    <property type="protein sequence ID" value="KAH9808136.1"/>
    <property type="molecule type" value="Genomic_DNA"/>
</dbReference>
<evidence type="ECO:0000256" key="1">
    <source>
        <dbReference type="SAM" id="MobiDB-lite"/>
    </source>
</evidence>
<comment type="caution">
    <text evidence="2">The sequence shown here is derived from an EMBL/GenBank/DDBJ whole genome shotgun (WGS) entry which is preliminary data.</text>
</comment>
<feature type="compositionally biased region" description="Polar residues" evidence="1">
    <location>
        <begin position="444"/>
        <end position="459"/>
    </location>
</feature>
<dbReference type="Proteomes" id="UP001138500">
    <property type="component" value="Unassembled WGS sequence"/>
</dbReference>
<reference evidence="2 3" key="2">
    <citation type="journal article" date="2021" name="Curr. Genet.">
        <title>Genetic response to nitrogen starvation in the aggressive Eucalyptus foliar pathogen Teratosphaeria destructans.</title>
        <authorList>
            <person name="Havenga M."/>
            <person name="Wingfield B.D."/>
            <person name="Wingfield M.J."/>
            <person name="Dreyer L.L."/>
            <person name="Roets F."/>
            <person name="Aylward J."/>
        </authorList>
    </citation>
    <scope>NUCLEOTIDE SEQUENCE [LARGE SCALE GENOMIC DNA]</scope>
    <source>
        <strain evidence="2">CMW44962</strain>
    </source>
</reference>
<organism evidence="2 3">
    <name type="scientific">Teratosphaeria destructans</name>
    <dbReference type="NCBI Taxonomy" id="418781"/>
    <lineage>
        <taxon>Eukaryota</taxon>
        <taxon>Fungi</taxon>
        <taxon>Dikarya</taxon>
        <taxon>Ascomycota</taxon>
        <taxon>Pezizomycotina</taxon>
        <taxon>Dothideomycetes</taxon>
        <taxon>Dothideomycetidae</taxon>
        <taxon>Mycosphaerellales</taxon>
        <taxon>Teratosphaeriaceae</taxon>
        <taxon>Teratosphaeria</taxon>
    </lineage>
</organism>
<feature type="compositionally biased region" description="Polar residues" evidence="1">
    <location>
        <begin position="384"/>
        <end position="396"/>
    </location>
</feature>
<feature type="compositionally biased region" description="Polar residues" evidence="1">
    <location>
        <begin position="224"/>
        <end position="233"/>
    </location>
</feature>
<evidence type="ECO:0000313" key="2">
    <source>
        <dbReference type="EMBL" id="KAH9808136.1"/>
    </source>
</evidence>
<feature type="region of interest" description="Disordered" evidence="1">
    <location>
        <begin position="219"/>
        <end position="241"/>
    </location>
</feature>
<evidence type="ECO:0000313" key="3">
    <source>
        <dbReference type="Proteomes" id="UP001138500"/>
    </source>
</evidence>
<feature type="compositionally biased region" description="Low complexity" evidence="1">
    <location>
        <begin position="303"/>
        <end position="331"/>
    </location>
</feature>
<dbReference type="AlphaFoldDB" id="A0A9W7SHN3"/>
<gene>
    <name evidence="2" type="ORF">Tdes44962_MAKER06317</name>
</gene>